<feature type="compositionally biased region" description="Low complexity" evidence="1">
    <location>
        <begin position="1"/>
        <end position="23"/>
    </location>
</feature>
<dbReference type="GO" id="GO:0043122">
    <property type="term" value="P:regulation of canonical NF-kappaB signal transduction"/>
    <property type="evidence" value="ECO:0007669"/>
    <property type="project" value="TreeGrafter"/>
</dbReference>
<accession>A0A9W9Y9T2</accession>
<protein>
    <recommendedName>
        <fullName evidence="2">NF-kappa-B essential modulator NEMO N-terminal domain-containing protein</fullName>
    </recommendedName>
</protein>
<proteinExistence type="predicted"/>
<dbReference type="GO" id="GO:0005737">
    <property type="term" value="C:cytoplasm"/>
    <property type="evidence" value="ECO:0007669"/>
    <property type="project" value="TreeGrafter"/>
</dbReference>
<dbReference type="OrthoDB" id="5983103at2759"/>
<name>A0A9W9Y9T2_9CNID</name>
<keyword evidence="4" id="KW-1185">Reference proteome</keyword>
<reference evidence="3" key="1">
    <citation type="submission" date="2023-01" db="EMBL/GenBank/DDBJ databases">
        <title>Genome assembly of the deep-sea coral Lophelia pertusa.</title>
        <authorList>
            <person name="Herrera S."/>
            <person name="Cordes E."/>
        </authorList>
    </citation>
    <scope>NUCLEOTIDE SEQUENCE</scope>
    <source>
        <strain evidence="3">USNM1676648</strain>
        <tissue evidence="3">Polyp</tissue>
    </source>
</reference>
<dbReference type="PANTHER" id="PTHR31553">
    <property type="entry name" value="NF-KAPPA-B ESSENTIAL MODULATOR"/>
    <property type="match status" value="1"/>
</dbReference>
<evidence type="ECO:0000313" key="4">
    <source>
        <dbReference type="Proteomes" id="UP001163046"/>
    </source>
</evidence>
<feature type="region of interest" description="Disordered" evidence="1">
    <location>
        <begin position="126"/>
        <end position="178"/>
    </location>
</feature>
<gene>
    <name evidence="3" type="ORF">OS493_026618</name>
</gene>
<dbReference type="PANTHER" id="PTHR31553:SF1">
    <property type="entry name" value="NF-KAPPA-B ESSENTIAL MODULATOR"/>
    <property type="match status" value="1"/>
</dbReference>
<dbReference type="GO" id="GO:0005634">
    <property type="term" value="C:nucleus"/>
    <property type="evidence" value="ECO:0007669"/>
    <property type="project" value="TreeGrafter"/>
</dbReference>
<dbReference type="Pfam" id="PF11577">
    <property type="entry name" value="NEMO"/>
    <property type="match status" value="1"/>
</dbReference>
<evidence type="ECO:0000256" key="1">
    <source>
        <dbReference type="SAM" id="MobiDB-lite"/>
    </source>
</evidence>
<dbReference type="EMBL" id="MU827800">
    <property type="protein sequence ID" value="KAJ7327740.1"/>
    <property type="molecule type" value="Genomic_DNA"/>
</dbReference>
<dbReference type="GO" id="GO:0070530">
    <property type="term" value="F:K63-linked polyubiquitin modification-dependent protein binding"/>
    <property type="evidence" value="ECO:0007669"/>
    <property type="project" value="TreeGrafter"/>
</dbReference>
<comment type="caution">
    <text evidence="3">The sequence shown here is derived from an EMBL/GenBank/DDBJ whole genome shotgun (WGS) entry which is preliminary data.</text>
</comment>
<feature type="domain" description="NF-kappa-B essential modulator NEMO N-terminal" evidence="2">
    <location>
        <begin position="66"/>
        <end position="128"/>
    </location>
</feature>
<dbReference type="InterPro" id="IPR021063">
    <property type="entry name" value="NEMO_N"/>
</dbReference>
<dbReference type="InterPro" id="IPR051301">
    <property type="entry name" value="Optineurin/NFkB_EssMod"/>
</dbReference>
<evidence type="ECO:0000259" key="2">
    <source>
        <dbReference type="Pfam" id="PF11577"/>
    </source>
</evidence>
<dbReference type="Gene3D" id="1.20.5.390">
    <property type="entry name" value="L1 transposable element, trimerization domain"/>
    <property type="match status" value="1"/>
</dbReference>
<dbReference type="Proteomes" id="UP001163046">
    <property type="component" value="Unassembled WGS sequence"/>
</dbReference>
<feature type="compositionally biased region" description="Basic and acidic residues" evidence="1">
    <location>
        <begin position="137"/>
        <end position="163"/>
    </location>
</feature>
<sequence length="200" mass="22636">MSLSESPASSQMMDSSHSSEGSSITDYVVVAKGDENSHNSNSSENGKPDNPAKSETLVQAGSMAQDELVERVQSLSKENGELKGVLLQNNKRLEEYFQDLASMQKSQKQKNESLKKRYDHAREAVETLRGRNGTLKNELKNEQNKNSQLEEKILKLKDKDLKLNEPSSSHDNTAEDDKGIPIMYRLFKKLSRDWNLKRIH</sequence>
<organism evidence="3 4">
    <name type="scientific">Desmophyllum pertusum</name>
    <dbReference type="NCBI Taxonomy" id="174260"/>
    <lineage>
        <taxon>Eukaryota</taxon>
        <taxon>Metazoa</taxon>
        <taxon>Cnidaria</taxon>
        <taxon>Anthozoa</taxon>
        <taxon>Hexacorallia</taxon>
        <taxon>Scleractinia</taxon>
        <taxon>Caryophylliina</taxon>
        <taxon>Caryophylliidae</taxon>
        <taxon>Desmophyllum</taxon>
    </lineage>
</organism>
<dbReference type="AlphaFoldDB" id="A0A9W9Y9T2"/>
<evidence type="ECO:0000313" key="3">
    <source>
        <dbReference type="EMBL" id="KAJ7327740.1"/>
    </source>
</evidence>
<feature type="region of interest" description="Disordered" evidence="1">
    <location>
        <begin position="1"/>
        <end position="65"/>
    </location>
</feature>